<dbReference type="InterPro" id="IPR002165">
    <property type="entry name" value="Plexin_repeat"/>
</dbReference>
<evidence type="ECO:0000259" key="6">
    <source>
        <dbReference type="PROSITE" id="PS51004"/>
    </source>
</evidence>
<dbReference type="SUPFAM" id="SSF103575">
    <property type="entry name" value="Plexin repeat"/>
    <property type="match status" value="1"/>
</dbReference>
<organism evidence="7 8">
    <name type="scientific">Characodon lateralis</name>
    <dbReference type="NCBI Taxonomy" id="208331"/>
    <lineage>
        <taxon>Eukaryota</taxon>
        <taxon>Metazoa</taxon>
        <taxon>Chordata</taxon>
        <taxon>Craniata</taxon>
        <taxon>Vertebrata</taxon>
        <taxon>Euteleostomi</taxon>
        <taxon>Actinopterygii</taxon>
        <taxon>Neopterygii</taxon>
        <taxon>Teleostei</taxon>
        <taxon>Neoteleostei</taxon>
        <taxon>Acanthomorphata</taxon>
        <taxon>Ovalentaria</taxon>
        <taxon>Atherinomorphae</taxon>
        <taxon>Cyprinodontiformes</taxon>
        <taxon>Goodeidae</taxon>
        <taxon>Characodon</taxon>
    </lineage>
</organism>
<name>A0ABU7E4J5_9TELE</name>
<dbReference type="EMBL" id="JAHUTJ010045094">
    <property type="protein sequence ID" value="MED6282177.1"/>
    <property type="molecule type" value="Genomic_DNA"/>
</dbReference>
<comment type="caution">
    <text evidence="5">Lacks conserved residue(s) required for the propagation of feature annotation.</text>
</comment>
<comment type="subcellular location">
    <subcellularLocation>
        <location evidence="1">Membrane</location>
    </subcellularLocation>
</comment>
<dbReference type="InterPro" id="IPR031148">
    <property type="entry name" value="Plexin"/>
</dbReference>
<keyword evidence="4" id="KW-0325">Glycoprotein</keyword>
<keyword evidence="2" id="KW-0472">Membrane</keyword>
<keyword evidence="3" id="KW-1015">Disulfide bond</keyword>
<dbReference type="InterPro" id="IPR015943">
    <property type="entry name" value="WD40/YVTN_repeat-like_dom_sf"/>
</dbReference>
<evidence type="ECO:0000256" key="1">
    <source>
        <dbReference type="ARBA" id="ARBA00004370"/>
    </source>
</evidence>
<dbReference type="Gene3D" id="2.60.40.10">
    <property type="entry name" value="Immunoglobulins"/>
    <property type="match status" value="2"/>
</dbReference>
<accession>A0ABU7E4J5</accession>
<reference evidence="7 8" key="1">
    <citation type="submission" date="2021-06" db="EMBL/GenBank/DDBJ databases">
        <authorList>
            <person name="Palmer J.M."/>
        </authorList>
    </citation>
    <scope>NUCLEOTIDE SEQUENCE [LARGE SCALE GENOMIC DNA]</scope>
    <source>
        <strain evidence="7 8">CL_MEX2019</strain>
        <tissue evidence="7">Muscle</tissue>
    </source>
</reference>
<dbReference type="Proteomes" id="UP001352852">
    <property type="component" value="Unassembled WGS sequence"/>
</dbReference>
<dbReference type="SUPFAM" id="SSF101912">
    <property type="entry name" value="Sema domain"/>
    <property type="match status" value="1"/>
</dbReference>
<dbReference type="InterPro" id="IPR016201">
    <property type="entry name" value="PSI"/>
</dbReference>
<evidence type="ECO:0000256" key="2">
    <source>
        <dbReference type="ARBA" id="ARBA00023136"/>
    </source>
</evidence>
<protein>
    <recommendedName>
        <fullName evidence="6">Sema domain-containing protein</fullName>
    </recommendedName>
</protein>
<dbReference type="SMART" id="SM00423">
    <property type="entry name" value="PSI"/>
    <property type="match status" value="1"/>
</dbReference>
<evidence type="ECO:0000256" key="4">
    <source>
        <dbReference type="ARBA" id="ARBA00023180"/>
    </source>
</evidence>
<dbReference type="InterPro" id="IPR001627">
    <property type="entry name" value="Semap_dom"/>
</dbReference>
<evidence type="ECO:0000256" key="5">
    <source>
        <dbReference type="PROSITE-ProRule" id="PRU00352"/>
    </source>
</evidence>
<sequence>MDPDFYYTSIKPNNPIEPKTLKPEVVLLKHNYMTSVTVVRQKGWMVFFIGTADGLLIKLAVDMNYQPTCPKVLYRASGERKVFSRIHLAQVDQNHVYLQFKNKIMRVPVSNCSVLRDVKDCLSAKDPHCVWCVSEDSCIFEDHCTDSEWLSIPNESQKSMFSHHVVKDSSGKIKLMISTHLTLQQKVHSNFTCEFSANSSQLCGQHWLSAQFPQCTCILFDTLISDDLDVTIKISLGKVNLTEQRKLINCSNIHGQPGSVLCLQCIRAGCQWIENSCSWATDPAQNTQDHFCQKMEAGTNISIPDITSITPSVVSLHGKNHALLSGYNLSNVIGVRILTRMDCSPQ</sequence>
<dbReference type="Pfam" id="PF01437">
    <property type="entry name" value="PSI"/>
    <property type="match status" value="1"/>
</dbReference>
<evidence type="ECO:0000256" key="3">
    <source>
        <dbReference type="ARBA" id="ARBA00023157"/>
    </source>
</evidence>
<evidence type="ECO:0000313" key="7">
    <source>
        <dbReference type="EMBL" id="MED6282177.1"/>
    </source>
</evidence>
<evidence type="ECO:0000313" key="8">
    <source>
        <dbReference type="Proteomes" id="UP001352852"/>
    </source>
</evidence>
<proteinExistence type="predicted"/>
<dbReference type="InterPro" id="IPR036352">
    <property type="entry name" value="Semap_dom_sf"/>
</dbReference>
<dbReference type="PROSITE" id="PS51004">
    <property type="entry name" value="SEMA"/>
    <property type="match status" value="1"/>
</dbReference>
<dbReference type="PANTHER" id="PTHR22625">
    <property type="entry name" value="PLEXIN"/>
    <property type="match status" value="1"/>
</dbReference>
<dbReference type="Gene3D" id="2.130.10.10">
    <property type="entry name" value="YVTN repeat-like/Quinoprotein amine dehydrogenase"/>
    <property type="match status" value="1"/>
</dbReference>
<dbReference type="InterPro" id="IPR013783">
    <property type="entry name" value="Ig-like_fold"/>
</dbReference>
<keyword evidence="8" id="KW-1185">Reference proteome</keyword>
<dbReference type="PANTHER" id="PTHR22625:SF4">
    <property type="entry name" value="PLEXIN-C1"/>
    <property type="match status" value="1"/>
</dbReference>
<feature type="non-terminal residue" evidence="7">
    <location>
        <position position="346"/>
    </location>
</feature>
<comment type="caution">
    <text evidence="7">The sequence shown here is derived from an EMBL/GenBank/DDBJ whole genome shotgun (WGS) entry which is preliminary data.</text>
</comment>
<gene>
    <name evidence="7" type="ORF">CHARACLAT_029313</name>
</gene>
<feature type="domain" description="Sema" evidence="6">
    <location>
        <begin position="1"/>
        <end position="109"/>
    </location>
</feature>